<name>A0A0D6JHU7_9HYPH</name>
<protein>
    <recommendedName>
        <fullName evidence="10">Glutamate--tRNA ligase</fullName>
        <ecNumber evidence="10">6.1.1.17</ecNumber>
    </recommendedName>
    <alternativeName>
        <fullName evidence="10">Glutamyl-tRNA synthetase</fullName>
        <shortName evidence="10">GluRS</shortName>
    </alternativeName>
</protein>
<evidence type="ECO:0000256" key="11">
    <source>
        <dbReference type="SAM" id="MobiDB-lite"/>
    </source>
</evidence>
<dbReference type="InterPro" id="IPR001412">
    <property type="entry name" value="aa-tRNA-synth_I_CS"/>
</dbReference>
<evidence type="ECO:0000259" key="12">
    <source>
        <dbReference type="Pfam" id="PF00749"/>
    </source>
</evidence>
<dbReference type="InterPro" id="IPR020751">
    <property type="entry name" value="aa-tRNA-synth_I_codon-bd_sub2"/>
</dbReference>
<proteinExistence type="inferred from homology"/>
<feature type="short sequence motif" description="'KMSKS' region" evidence="10">
    <location>
        <begin position="247"/>
        <end position="251"/>
    </location>
</feature>
<dbReference type="PANTHER" id="PTHR43311">
    <property type="entry name" value="GLUTAMATE--TRNA LIGASE"/>
    <property type="match status" value="1"/>
</dbReference>
<evidence type="ECO:0000256" key="6">
    <source>
        <dbReference type="ARBA" id="ARBA00022741"/>
    </source>
</evidence>
<organism evidence="14 15">
    <name type="scientific">Candidatus Filomicrobium marinum</name>
    <dbReference type="NCBI Taxonomy" id="1608628"/>
    <lineage>
        <taxon>Bacteria</taxon>
        <taxon>Pseudomonadati</taxon>
        <taxon>Pseudomonadota</taxon>
        <taxon>Alphaproteobacteria</taxon>
        <taxon>Hyphomicrobiales</taxon>
        <taxon>Hyphomicrobiaceae</taxon>
        <taxon>Filomicrobium</taxon>
    </lineage>
</organism>
<dbReference type="NCBIfam" id="TIGR00464">
    <property type="entry name" value="gltX_bact"/>
    <property type="match status" value="1"/>
</dbReference>
<dbReference type="AlphaFoldDB" id="A0A0D6JHU7"/>
<keyword evidence="8 10" id="KW-0648">Protein biosynthesis</keyword>
<sequence length="480" mass="53325">MTKPSKAGRTAPVVRFAPSPTGFLHIGGARTALFNWLYAKARGGRFLLRIEDTDRARNSPEAVAAILDGLKWLELDWEGDPVSQYSRAERHREVAHALLEAGGAYRCYLTQDELAQMRAEAEAEKRPFQVRSPWRDKPASDAPQDKPFAIRLKAPREGETTIADHVQGDVTYSNKELDDLIILRSDGSPTYNLAVVVDDHDMGVTHVVRGVDHLTNAARQTQIYQLMGWDVPEWAHVPLIHGPDGGKLSKRHGALGVEAYRAMGYLPAALRNYLVRLGWSHGDDEIISTDQMISWFDLDGIGKSPARFDFAKLEALNGHYIRSTDDAELVARTEAILPEIERGRDIPTSLDDLGRARLIASMPGLKERAKTLVELINSASYLFAQRPLNLQEKAEKLLDTDTRAMLGRLLPRFEALSGWEAADLETEVRTFSEQENLKLGKVAQPLRAALTGSTVSPPVFDVMAVLGREEALARLRDQVA</sequence>
<dbReference type="CDD" id="cd00808">
    <property type="entry name" value="GluRS_core"/>
    <property type="match status" value="1"/>
</dbReference>
<accession>A0A0D6JHU7</accession>
<reference evidence="15" key="1">
    <citation type="submission" date="2015-02" db="EMBL/GenBank/DDBJ databases">
        <authorList>
            <person name="Chooi Y.-H."/>
        </authorList>
    </citation>
    <scope>NUCLEOTIDE SEQUENCE [LARGE SCALE GENOMIC DNA]</scope>
    <source>
        <strain evidence="15">strain Y</strain>
    </source>
</reference>
<dbReference type="InterPro" id="IPR045462">
    <property type="entry name" value="aa-tRNA-synth_I_cd-bd"/>
</dbReference>
<dbReference type="HAMAP" id="MF_00022">
    <property type="entry name" value="Glu_tRNA_synth_type1"/>
    <property type="match status" value="1"/>
</dbReference>
<evidence type="ECO:0000313" key="15">
    <source>
        <dbReference type="Proteomes" id="UP000033187"/>
    </source>
</evidence>
<evidence type="ECO:0000256" key="7">
    <source>
        <dbReference type="ARBA" id="ARBA00022840"/>
    </source>
</evidence>
<dbReference type="InterPro" id="IPR020058">
    <property type="entry name" value="Glu/Gln-tRNA-synth_Ib_cat-dom"/>
</dbReference>
<dbReference type="RefSeq" id="WP_046478756.1">
    <property type="nucleotide sequence ID" value="NZ_LN829118.1"/>
</dbReference>
<comment type="function">
    <text evidence="10">Catalyzes the attachment of glutamate to tRNA(Glu) in a two-step reaction: glutamate is first activated by ATP to form Glu-AMP and then transferred to the acceptor end of tRNA(Glu).</text>
</comment>
<dbReference type="InterPro" id="IPR014729">
    <property type="entry name" value="Rossmann-like_a/b/a_fold"/>
</dbReference>
<dbReference type="GO" id="GO:0005829">
    <property type="term" value="C:cytosol"/>
    <property type="evidence" value="ECO:0007669"/>
    <property type="project" value="TreeGrafter"/>
</dbReference>
<dbReference type="KEGG" id="fil:BN1229_v1_2966"/>
<feature type="domain" description="Glutamyl/glutaminyl-tRNA synthetase class Ib catalytic" evidence="12">
    <location>
        <begin position="13"/>
        <end position="314"/>
    </location>
</feature>
<dbReference type="PANTHER" id="PTHR43311:SF2">
    <property type="entry name" value="GLUTAMATE--TRNA LIGASE, MITOCHONDRIAL-RELATED"/>
    <property type="match status" value="1"/>
</dbReference>
<dbReference type="Gene3D" id="1.10.10.350">
    <property type="match status" value="1"/>
</dbReference>
<dbReference type="GO" id="GO:0008270">
    <property type="term" value="F:zinc ion binding"/>
    <property type="evidence" value="ECO:0007669"/>
    <property type="project" value="InterPro"/>
</dbReference>
<evidence type="ECO:0000256" key="5">
    <source>
        <dbReference type="ARBA" id="ARBA00022598"/>
    </source>
</evidence>
<evidence type="ECO:0000256" key="8">
    <source>
        <dbReference type="ARBA" id="ARBA00022917"/>
    </source>
</evidence>
<keyword evidence="4 10" id="KW-0963">Cytoplasm</keyword>
<dbReference type="OrthoDB" id="9807503at2"/>
<dbReference type="Pfam" id="PF00749">
    <property type="entry name" value="tRNA-synt_1c"/>
    <property type="match status" value="1"/>
</dbReference>
<comment type="similarity">
    <text evidence="2 10">Belongs to the class-I aminoacyl-tRNA synthetase family. Glutamate--tRNA ligase type 1 subfamily.</text>
</comment>
<keyword evidence="15" id="KW-1185">Reference proteome</keyword>
<evidence type="ECO:0000256" key="9">
    <source>
        <dbReference type="ARBA" id="ARBA00023146"/>
    </source>
</evidence>
<dbReference type="InterPro" id="IPR000924">
    <property type="entry name" value="Glu/Gln-tRNA-synth"/>
</dbReference>
<evidence type="ECO:0000256" key="10">
    <source>
        <dbReference type="HAMAP-Rule" id="MF_00022"/>
    </source>
</evidence>
<feature type="domain" description="Aminoacyl-tRNA synthetase class I anticodon-binding" evidence="13">
    <location>
        <begin position="353"/>
        <end position="477"/>
    </location>
</feature>
<dbReference type="EMBL" id="LN829119">
    <property type="protein sequence ID" value="CPR21215.1"/>
    <property type="molecule type" value="Genomic_DNA"/>
</dbReference>
<dbReference type="GO" id="GO:0006424">
    <property type="term" value="P:glutamyl-tRNA aminoacylation"/>
    <property type="evidence" value="ECO:0007669"/>
    <property type="project" value="UniProtKB-UniRule"/>
</dbReference>
<dbReference type="Gene3D" id="3.40.50.620">
    <property type="entry name" value="HUPs"/>
    <property type="match status" value="1"/>
</dbReference>
<dbReference type="EC" id="6.1.1.17" evidence="10"/>
<evidence type="ECO:0000256" key="3">
    <source>
        <dbReference type="ARBA" id="ARBA00011245"/>
    </source>
</evidence>
<dbReference type="SUPFAM" id="SSF48163">
    <property type="entry name" value="An anticodon-binding domain of class I aminoacyl-tRNA synthetases"/>
    <property type="match status" value="1"/>
</dbReference>
<keyword evidence="7 10" id="KW-0067">ATP-binding</keyword>
<dbReference type="SUPFAM" id="SSF52374">
    <property type="entry name" value="Nucleotidylyl transferase"/>
    <property type="match status" value="1"/>
</dbReference>
<dbReference type="PRINTS" id="PR00987">
    <property type="entry name" value="TRNASYNTHGLU"/>
</dbReference>
<evidence type="ECO:0000256" key="4">
    <source>
        <dbReference type="ARBA" id="ARBA00022490"/>
    </source>
</evidence>
<dbReference type="GO" id="GO:0004818">
    <property type="term" value="F:glutamate-tRNA ligase activity"/>
    <property type="evidence" value="ECO:0007669"/>
    <property type="project" value="UniProtKB-UniRule"/>
</dbReference>
<evidence type="ECO:0000256" key="1">
    <source>
        <dbReference type="ARBA" id="ARBA00004496"/>
    </source>
</evidence>
<keyword evidence="6 10" id="KW-0547">Nucleotide-binding</keyword>
<evidence type="ECO:0000256" key="2">
    <source>
        <dbReference type="ARBA" id="ARBA00007894"/>
    </source>
</evidence>
<gene>
    <name evidence="10 14" type="primary">gltX</name>
    <name evidence="14" type="ORF">YBN1229_v1_2951</name>
</gene>
<evidence type="ECO:0000313" key="14">
    <source>
        <dbReference type="EMBL" id="CPR21215.1"/>
    </source>
</evidence>
<dbReference type="GO" id="GO:0000049">
    <property type="term" value="F:tRNA binding"/>
    <property type="evidence" value="ECO:0007669"/>
    <property type="project" value="InterPro"/>
</dbReference>
<dbReference type="Pfam" id="PF19269">
    <property type="entry name" value="Anticodon_2"/>
    <property type="match status" value="1"/>
</dbReference>
<dbReference type="InterPro" id="IPR004527">
    <property type="entry name" value="Glu-tRNA-ligase_bac/mito"/>
</dbReference>
<dbReference type="Proteomes" id="UP000033187">
    <property type="component" value="Chromosome 1"/>
</dbReference>
<keyword evidence="9 10" id="KW-0030">Aminoacyl-tRNA synthetase</keyword>
<comment type="subcellular location">
    <subcellularLocation>
        <location evidence="1 10">Cytoplasm</location>
    </subcellularLocation>
</comment>
<evidence type="ECO:0000259" key="13">
    <source>
        <dbReference type="Pfam" id="PF19269"/>
    </source>
</evidence>
<comment type="caution">
    <text evidence="10">Lacks conserved residue(s) required for the propagation of feature annotation.</text>
</comment>
<dbReference type="PROSITE" id="PS00178">
    <property type="entry name" value="AA_TRNA_LIGASE_I"/>
    <property type="match status" value="1"/>
</dbReference>
<keyword evidence="5 10" id="KW-0436">Ligase</keyword>
<dbReference type="GO" id="GO:0005524">
    <property type="term" value="F:ATP binding"/>
    <property type="evidence" value="ECO:0007669"/>
    <property type="project" value="UniProtKB-UniRule"/>
</dbReference>
<dbReference type="InterPro" id="IPR033910">
    <property type="entry name" value="GluRS_core"/>
</dbReference>
<comment type="catalytic activity">
    <reaction evidence="10">
        <text>tRNA(Glu) + L-glutamate + ATP = L-glutamyl-tRNA(Glu) + AMP + diphosphate</text>
        <dbReference type="Rhea" id="RHEA:23540"/>
        <dbReference type="Rhea" id="RHEA-COMP:9663"/>
        <dbReference type="Rhea" id="RHEA-COMP:9680"/>
        <dbReference type="ChEBI" id="CHEBI:29985"/>
        <dbReference type="ChEBI" id="CHEBI:30616"/>
        <dbReference type="ChEBI" id="CHEBI:33019"/>
        <dbReference type="ChEBI" id="CHEBI:78442"/>
        <dbReference type="ChEBI" id="CHEBI:78520"/>
        <dbReference type="ChEBI" id="CHEBI:456215"/>
        <dbReference type="EC" id="6.1.1.17"/>
    </reaction>
</comment>
<dbReference type="KEGG" id="fiy:BN1229_v1_2951"/>
<dbReference type="InterPro" id="IPR008925">
    <property type="entry name" value="aa_tRNA-synth_I_cd-bd_sf"/>
</dbReference>
<feature type="region of interest" description="Disordered" evidence="11">
    <location>
        <begin position="126"/>
        <end position="145"/>
    </location>
</feature>
<dbReference type="InterPro" id="IPR049940">
    <property type="entry name" value="GluQ/Sye"/>
</dbReference>
<feature type="short sequence motif" description="'HIGH' region" evidence="10">
    <location>
        <begin position="18"/>
        <end position="28"/>
    </location>
</feature>
<feature type="compositionally biased region" description="Basic and acidic residues" evidence="11">
    <location>
        <begin position="126"/>
        <end position="139"/>
    </location>
</feature>
<dbReference type="FunFam" id="3.40.50.620:FF:000007">
    <property type="entry name" value="Glutamate--tRNA ligase"/>
    <property type="match status" value="1"/>
</dbReference>
<feature type="binding site" evidence="10">
    <location>
        <position position="250"/>
    </location>
    <ligand>
        <name>ATP</name>
        <dbReference type="ChEBI" id="CHEBI:30616"/>
    </ligand>
</feature>
<comment type="subunit">
    <text evidence="3 10">Monomer.</text>
</comment>